<dbReference type="EMBL" id="UFTJ01000001">
    <property type="protein sequence ID" value="SSZ46671.1"/>
    <property type="molecule type" value="Genomic_DNA"/>
</dbReference>
<keyword evidence="1" id="KW-1133">Transmembrane helix</keyword>
<sequence>MAGNKKQIRITIFWTMIFIVQMLFFQFLPRFPKLLQTFNVFFEKQKYVHIAIFSRQNFPWGDIFYLLLGMGLIIWLMLQCKKWSWRRMNLFLLSLIIFSLLYQIFWGIRYQHPPIDKDIYLQKFSDREIKSVAEKIIFSANTLRQQISEEEFHNPPEEIIKKSTHSILHQQKKNLPPSEQYNISIPHVKTSLYTPILNYLGVWGYYNPFTAEANINRNLPSVALPFTAAHEMAHQMGVAREGEASFVGYLYATQSNDAFLAYSAYLQAISYVVAMIKDEKIREEIKQNIHPKVLKDMDTKRQFSQQYAGQLNTFFSQLNDWFLKSNQQEGIISYSTVGNYIVGYELLHTNK</sequence>
<feature type="transmembrane region" description="Helical" evidence="1">
    <location>
        <begin position="12"/>
        <end position="29"/>
    </location>
</feature>
<evidence type="ECO:0000313" key="3">
    <source>
        <dbReference type="Proteomes" id="UP000255515"/>
    </source>
</evidence>
<keyword evidence="1" id="KW-0812">Transmembrane</keyword>
<dbReference type="Proteomes" id="UP000255515">
    <property type="component" value="Unassembled WGS sequence"/>
</dbReference>
<reference evidence="2 3" key="1">
    <citation type="submission" date="2018-06" db="EMBL/GenBank/DDBJ databases">
        <authorList>
            <consortium name="Pathogen Informatics"/>
            <person name="Doyle S."/>
        </authorList>
    </citation>
    <scope>NUCLEOTIDE SEQUENCE [LARGE SCALE GENOMIC DNA]</scope>
    <source>
        <strain evidence="2 3">NCTC11661</strain>
    </source>
</reference>
<feature type="transmembrane region" description="Helical" evidence="1">
    <location>
        <begin position="63"/>
        <end position="78"/>
    </location>
</feature>
<dbReference type="AlphaFoldDB" id="A0A376BYW1"/>
<feature type="transmembrane region" description="Helical" evidence="1">
    <location>
        <begin position="90"/>
        <end position="108"/>
    </location>
</feature>
<dbReference type="RefSeq" id="WP_002687073.1">
    <property type="nucleotide sequence ID" value="NZ_UFTJ01000001.1"/>
</dbReference>
<dbReference type="Pfam" id="PF12725">
    <property type="entry name" value="DUF3810"/>
    <property type="match status" value="1"/>
</dbReference>
<keyword evidence="1" id="KW-0472">Membrane</keyword>
<organism evidence="2 3">
    <name type="scientific">Bergeyella zoohelcum</name>
    <dbReference type="NCBI Taxonomy" id="1015"/>
    <lineage>
        <taxon>Bacteria</taxon>
        <taxon>Pseudomonadati</taxon>
        <taxon>Bacteroidota</taxon>
        <taxon>Flavobacteriia</taxon>
        <taxon>Flavobacteriales</taxon>
        <taxon>Weeksellaceae</taxon>
        <taxon>Bergeyella</taxon>
    </lineage>
</organism>
<evidence type="ECO:0000313" key="2">
    <source>
        <dbReference type="EMBL" id="SSZ46671.1"/>
    </source>
</evidence>
<proteinExistence type="predicted"/>
<name>A0A376BYW1_9FLAO</name>
<evidence type="ECO:0000256" key="1">
    <source>
        <dbReference type="SAM" id="Phobius"/>
    </source>
</evidence>
<dbReference type="InterPro" id="IPR024294">
    <property type="entry name" value="DUF3810"/>
</dbReference>
<protein>
    <submittedName>
        <fullName evidence="2">Protein of uncharacterized function (DUF3810)</fullName>
    </submittedName>
</protein>
<accession>A0A376BYW1</accession>
<gene>
    <name evidence="2" type="ORF">NCTC11661_00318</name>
</gene>